<sequence>MTDNQDLQLERHKAVGPCMTRPPYRDGRLKKAVKCFTIADESAYLIILGVPTLKLEHQLAARILKTCQLKHLRRLENYPAADAFTETFLVHVESINGARKIKRQLDDKSFFGAPIRVVYAPEFETIDETRIKFHNFRQHARHVFAKYS</sequence>
<gene>
    <name evidence="1" type="ORF">Ciccas_013020</name>
</gene>
<dbReference type="EMBL" id="JBJKFK010005223">
    <property type="protein sequence ID" value="KAL3308450.1"/>
    <property type="molecule type" value="Genomic_DNA"/>
</dbReference>
<name>A0ABD2PLP6_9PLAT</name>
<comment type="caution">
    <text evidence="1">The sequence shown here is derived from an EMBL/GenBank/DDBJ whole genome shotgun (WGS) entry which is preliminary data.</text>
</comment>
<dbReference type="AlphaFoldDB" id="A0ABD2PLP6"/>
<accession>A0ABD2PLP6</accession>
<dbReference type="Proteomes" id="UP001626550">
    <property type="component" value="Unassembled WGS sequence"/>
</dbReference>
<evidence type="ECO:0000313" key="2">
    <source>
        <dbReference type="Proteomes" id="UP001626550"/>
    </source>
</evidence>
<protein>
    <submittedName>
        <fullName evidence="1">Uncharacterized protein</fullName>
    </submittedName>
</protein>
<reference evidence="1 2" key="1">
    <citation type="submission" date="2024-11" db="EMBL/GenBank/DDBJ databases">
        <title>Adaptive evolution of stress response genes in parasites aligns with host niche diversity.</title>
        <authorList>
            <person name="Hahn C."/>
            <person name="Resl P."/>
        </authorList>
    </citation>
    <scope>NUCLEOTIDE SEQUENCE [LARGE SCALE GENOMIC DNA]</scope>
    <source>
        <strain evidence="1">EGGRZ-B1_66</strain>
        <tissue evidence="1">Body</tissue>
    </source>
</reference>
<dbReference type="PANTHER" id="PTHR20957:SF0">
    <property type="entry name" value="RNA-BINDING PROTEIN 48"/>
    <property type="match status" value="1"/>
</dbReference>
<organism evidence="1 2">
    <name type="scientific">Cichlidogyrus casuarinus</name>
    <dbReference type="NCBI Taxonomy" id="1844966"/>
    <lineage>
        <taxon>Eukaryota</taxon>
        <taxon>Metazoa</taxon>
        <taxon>Spiralia</taxon>
        <taxon>Lophotrochozoa</taxon>
        <taxon>Platyhelminthes</taxon>
        <taxon>Monogenea</taxon>
        <taxon>Monopisthocotylea</taxon>
        <taxon>Dactylogyridea</taxon>
        <taxon>Ancyrocephalidae</taxon>
        <taxon>Cichlidogyrus</taxon>
    </lineage>
</organism>
<dbReference type="InterPro" id="IPR039599">
    <property type="entry name" value="RBM48"/>
</dbReference>
<evidence type="ECO:0000313" key="1">
    <source>
        <dbReference type="EMBL" id="KAL3308450.1"/>
    </source>
</evidence>
<keyword evidence="2" id="KW-1185">Reference proteome</keyword>
<dbReference type="PANTHER" id="PTHR20957">
    <property type="entry name" value="RNA-BINDING PROTEIN 48"/>
    <property type="match status" value="1"/>
</dbReference>
<proteinExistence type="predicted"/>